<accession>A0A1M6EVY7</accession>
<dbReference type="OrthoDB" id="1452819at2"/>
<dbReference type="PANTHER" id="PTHR35609">
    <property type="entry name" value="MACRO DOMAIN-CONTAINING PROTEIN"/>
    <property type="match status" value="1"/>
</dbReference>
<sequence>MWFKQLTGFQEGNSPDIWSKIQIEGDYMHFHPTGRKARHGKLEITSLAELRTRTKSLPVVEEPSQMRELVADVTHLHQHPSNSAALFQVASQFNLLEMVSPEITPEDGVDGYDCDYTQGPACAIACGAGTIYRNYFVPIDGKRGQCRSRQIDCLRELGQALGNKDNTLWHMVNGYALPTRAGLQQIHDHLLTKSNQELDYLRSLLQVGIQWDTEVTLSNSKHCVSQVYCSALPVAYSALPNQLWEPFARLILEAAYEATLLAGRVNNHLNYQDKVYLTLLGGGAFGNQPEWIFDALRRAYRLNRNSGLDIQVVSYGQSNPDLKIALSEP</sequence>
<protein>
    <submittedName>
        <fullName evidence="1">Uncharacterized protein</fullName>
    </submittedName>
</protein>
<dbReference type="AlphaFoldDB" id="A0A1M6EVY7"/>
<dbReference type="InParanoid" id="A0A1M6EVY7"/>
<dbReference type="PANTHER" id="PTHR35609:SF1">
    <property type="entry name" value="MACRO DOMAIN-CONTAINING PROTEIN"/>
    <property type="match status" value="1"/>
</dbReference>
<gene>
    <name evidence="1" type="ORF">SAMN02745181_1141</name>
</gene>
<reference evidence="1 2" key="1">
    <citation type="submission" date="2016-11" db="EMBL/GenBank/DDBJ databases">
        <authorList>
            <person name="Jaros S."/>
            <person name="Januszkiewicz K."/>
            <person name="Wedrychowicz H."/>
        </authorList>
    </citation>
    <scope>NUCLEOTIDE SEQUENCE [LARGE SCALE GENOMIC DNA]</scope>
    <source>
        <strain evidence="1 2">DSM 18772</strain>
    </source>
</reference>
<proteinExistence type="predicted"/>
<evidence type="ECO:0000313" key="2">
    <source>
        <dbReference type="Proteomes" id="UP000184510"/>
    </source>
</evidence>
<name>A0A1M6EVY7_9BACT</name>
<dbReference type="EMBL" id="FQYR01000002">
    <property type="protein sequence ID" value="SHI89657.1"/>
    <property type="molecule type" value="Genomic_DNA"/>
</dbReference>
<dbReference type="STRING" id="1123071.SAMN02745181_1141"/>
<keyword evidence="2" id="KW-1185">Reference proteome</keyword>
<dbReference type="Proteomes" id="UP000184510">
    <property type="component" value="Unassembled WGS sequence"/>
</dbReference>
<evidence type="ECO:0000313" key="1">
    <source>
        <dbReference type="EMBL" id="SHI89657.1"/>
    </source>
</evidence>
<organism evidence="1 2">
    <name type="scientific">Rubritalea squalenifaciens DSM 18772</name>
    <dbReference type="NCBI Taxonomy" id="1123071"/>
    <lineage>
        <taxon>Bacteria</taxon>
        <taxon>Pseudomonadati</taxon>
        <taxon>Verrucomicrobiota</taxon>
        <taxon>Verrucomicrobiia</taxon>
        <taxon>Verrucomicrobiales</taxon>
        <taxon>Rubritaleaceae</taxon>
        <taxon>Rubritalea</taxon>
    </lineage>
</organism>